<dbReference type="VEuPathDB" id="FungiDB:BCV72DRAFT_51627"/>
<keyword evidence="1" id="KW-0732">Signal</keyword>
<dbReference type="Proteomes" id="UP000242414">
    <property type="component" value="Unassembled WGS sequence"/>
</dbReference>
<dbReference type="EMBL" id="KV921854">
    <property type="protein sequence ID" value="ORE11962.1"/>
    <property type="molecule type" value="Genomic_DNA"/>
</dbReference>
<evidence type="ECO:0000256" key="1">
    <source>
        <dbReference type="SAM" id="SignalP"/>
    </source>
</evidence>
<dbReference type="OrthoDB" id="2225606at2759"/>
<gene>
    <name evidence="2" type="ORF">BCV72DRAFT_51627</name>
</gene>
<name>A0A1X0RIT2_RHIZD</name>
<feature type="chain" id="PRO_5012439476" evidence="1">
    <location>
        <begin position="23"/>
        <end position="131"/>
    </location>
</feature>
<protein>
    <submittedName>
        <fullName evidence="2">Uncharacterized protein</fullName>
    </submittedName>
</protein>
<proteinExistence type="predicted"/>
<feature type="signal peptide" evidence="1">
    <location>
        <begin position="1"/>
        <end position="22"/>
    </location>
</feature>
<evidence type="ECO:0000313" key="2">
    <source>
        <dbReference type="EMBL" id="ORE11962.1"/>
    </source>
</evidence>
<sequence>MLSRLNCLLVFTCIFLIKLSYAKRVYMSYQTTSLPLTVANRCGVWQDNQGFGSKGCPEVDIVGNWAQINLDEEKCKSGCGWTACMKGSVCTIKNSFGAPIYTVSCSPQGSSSPSPVGGFVTTYSCANQKNI</sequence>
<accession>A0A1X0RIT2</accession>
<reference evidence="2" key="1">
    <citation type="journal article" date="2016" name="Proc. Natl. Acad. Sci. U.S.A.">
        <title>Lipid metabolic changes in an early divergent fungus govern the establishment of a mutualistic symbiosis with endobacteria.</title>
        <authorList>
            <person name="Lastovetsky O.A."/>
            <person name="Gaspar M.L."/>
            <person name="Mondo S.J."/>
            <person name="LaButti K.M."/>
            <person name="Sandor L."/>
            <person name="Grigoriev I.V."/>
            <person name="Henry S.A."/>
            <person name="Pawlowska T.E."/>
        </authorList>
    </citation>
    <scope>NUCLEOTIDE SEQUENCE [LARGE SCALE GENOMIC DNA]</scope>
    <source>
        <strain evidence="2">ATCC 52814</strain>
    </source>
</reference>
<organism evidence="2">
    <name type="scientific">Rhizopus microsporus var. microsporus</name>
    <dbReference type="NCBI Taxonomy" id="86635"/>
    <lineage>
        <taxon>Eukaryota</taxon>
        <taxon>Fungi</taxon>
        <taxon>Fungi incertae sedis</taxon>
        <taxon>Mucoromycota</taxon>
        <taxon>Mucoromycotina</taxon>
        <taxon>Mucoromycetes</taxon>
        <taxon>Mucorales</taxon>
        <taxon>Mucorineae</taxon>
        <taxon>Rhizopodaceae</taxon>
        <taxon>Rhizopus</taxon>
    </lineage>
</organism>
<dbReference type="AlphaFoldDB" id="A0A1X0RIT2"/>